<keyword evidence="4" id="KW-1185">Reference proteome</keyword>
<comment type="similarity">
    <text evidence="1">Belongs to the UDP-glycosyltransferase family.</text>
</comment>
<dbReference type="GeneID" id="116207147"/>
<dbReference type="Pfam" id="PF00201">
    <property type="entry name" value="UDPGT"/>
    <property type="match status" value="1"/>
</dbReference>
<dbReference type="Proteomes" id="UP000515151">
    <property type="component" value="Chromosome 5"/>
</dbReference>
<reference evidence="4" key="1">
    <citation type="journal article" date="2020" name="Plant Biotechnol. J.">
        <title>The pomegranate (Punica granatum L.) draft genome dissects genetic divergence between soft- and hard-seeded cultivars.</title>
        <authorList>
            <person name="Luo X."/>
            <person name="Li H."/>
            <person name="Wu Z."/>
            <person name="Yao W."/>
            <person name="Zhao P."/>
            <person name="Cao D."/>
            <person name="Yu H."/>
            <person name="Li K."/>
            <person name="Poudel K."/>
            <person name="Zhao D."/>
            <person name="Zhang F."/>
            <person name="Xia X."/>
            <person name="Chen L."/>
            <person name="Wang Q."/>
            <person name="Jing D."/>
            <person name="Cao S."/>
        </authorList>
    </citation>
    <scope>NUCLEOTIDE SEQUENCE [LARGE SCALE GENOMIC DNA]</scope>
    <source>
        <strain evidence="4">cv. Tunisia</strain>
    </source>
</reference>
<dbReference type="OrthoDB" id="5835829at2759"/>
<evidence type="ECO:0000256" key="3">
    <source>
        <dbReference type="ARBA" id="ARBA00022679"/>
    </source>
</evidence>
<keyword evidence="2" id="KW-0328">Glycosyltransferase</keyword>
<dbReference type="AlphaFoldDB" id="A0A6P8DF53"/>
<dbReference type="SUPFAM" id="SSF53756">
    <property type="entry name" value="UDP-Glycosyltransferase/glycogen phosphorylase"/>
    <property type="match status" value="1"/>
</dbReference>
<dbReference type="RefSeq" id="XP_031395877.1">
    <property type="nucleotide sequence ID" value="XM_031540017.1"/>
</dbReference>
<evidence type="ECO:0000313" key="4">
    <source>
        <dbReference type="Proteomes" id="UP000515151"/>
    </source>
</evidence>
<reference evidence="5" key="2">
    <citation type="submission" date="2025-08" db="UniProtKB">
        <authorList>
            <consortium name="RefSeq"/>
        </authorList>
    </citation>
    <scope>IDENTIFICATION</scope>
    <source>
        <tissue evidence="5">Leaf</tissue>
    </source>
</reference>
<dbReference type="GO" id="GO:0080044">
    <property type="term" value="F:quercetin 7-O-glucosyltransferase activity"/>
    <property type="evidence" value="ECO:0007669"/>
    <property type="project" value="TreeGrafter"/>
</dbReference>
<evidence type="ECO:0000256" key="1">
    <source>
        <dbReference type="ARBA" id="ARBA00009995"/>
    </source>
</evidence>
<accession>A0A6P8DF53</accession>
<name>A0A6P8DF53_PUNGR</name>
<dbReference type="PANTHER" id="PTHR11926:SF870">
    <property type="entry name" value="UDP-GLYCOSYLTRANSFERASE 75B1"/>
    <property type="match status" value="1"/>
</dbReference>
<organism evidence="4 5">
    <name type="scientific">Punica granatum</name>
    <name type="common">Pomegranate</name>
    <dbReference type="NCBI Taxonomy" id="22663"/>
    <lineage>
        <taxon>Eukaryota</taxon>
        <taxon>Viridiplantae</taxon>
        <taxon>Streptophyta</taxon>
        <taxon>Embryophyta</taxon>
        <taxon>Tracheophyta</taxon>
        <taxon>Spermatophyta</taxon>
        <taxon>Magnoliopsida</taxon>
        <taxon>eudicotyledons</taxon>
        <taxon>Gunneridae</taxon>
        <taxon>Pentapetalae</taxon>
        <taxon>rosids</taxon>
        <taxon>malvids</taxon>
        <taxon>Myrtales</taxon>
        <taxon>Lythraceae</taxon>
        <taxon>Punica</taxon>
    </lineage>
</organism>
<proteinExistence type="inferred from homology"/>
<evidence type="ECO:0000256" key="2">
    <source>
        <dbReference type="ARBA" id="ARBA00022676"/>
    </source>
</evidence>
<keyword evidence="3" id="KW-0808">Transferase</keyword>
<dbReference type="CDD" id="cd03784">
    <property type="entry name" value="GT1_Gtf-like"/>
    <property type="match status" value="1"/>
</dbReference>
<dbReference type="PANTHER" id="PTHR11926">
    <property type="entry name" value="GLUCOSYL/GLUCURONOSYL TRANSFERASES"/>
    <property type="match status" value="1"/>
</dbReference>
<evidence type="ECO:0000313" key="5">
    <source>
        <dbReference type="RefSeq" id="XP_031395877.1"/>
    </source>
</evidence>
<sequence length="155" mass="17294">MRDAGENDEENRQLIYREELERQGMIIPWSTQVEVLSHLSVGCFVTHCGWNSTSEILACGVPMVACPQWVDQRTNAKLVEDMWKTGVRANPKSGTIIEGEEIRRCLDLVMGGGEKGEEIRRNAKKWKELAKEAAGEGGSSDKNLRAFLEEIASSV</sequence>
<protein>
    <submittedName>
        <fullName evidence="5">Crocetin glucosyltransferase, chloroplastic-like</fullName>
    </submittedName>
</protein>
<gene>
    <name evidence="5" type="primary">LOC116207147</name>
</gene>
<dbReference type="InterPro" id="IPR002213">
    <property type="entry name" value="UDP_glucos_trans"/>
</dbReference>
<dbReference type="Gene3D" id="3.40.50.2000">
    <property type="entry name" value="Glycogen Phosphorylase B"/>
    <property type="match status" value="2"/>
</dbReference>
<dbReference type="GO" id="GO:0080043">
    <property type="term" value="F:quercetin 3-O-glucosyltransferase activity"/>
    <property type="evidence" value="ECO:0007669"/>
    <property type="project" value="TreeGrafter"/>
</dbReference>